<sequence>MYRFGSLGAPRVPGKIKRLLIHCKSPASRRSFFPLSVIGRHQLFGITLDVALNRRRCDHRAPPDLASCAALIRAVKESPPGVTTSRSSAPDPPFAAFILATAFMLSSFAPSAPDLSAPHLDPPPPPLLAGAGLGGASIFGLAGVAGGGGGGGGV</sequence>
<gene>
    <name evidence="1" type="ORF">MSP1404_LOCUS12372</name>
</gene>
<reference evidence="1" key="1">
    <citation type="submission" date="2021-01" db="EMBL/GenBank/DDBJ databases">
        <authorList>
            <person name="Corre E."/>
            <person name="Pelletier E."/>
            <person name="Niang G."/>
            <person name="Scheremetjew M."/>
            <person name="Finn R."/>
            <person name="Kale V."/>
            <person name="Holt S."/>
            <person name="Cochrane G."/>
            <person name="Meng A."/>
            <person name="Brown T."/>
            <person name="Cohen L."/>
        </authorList>
    </citation>
    <scope>NUCLEOTIDE SEQUENCE</scope>
    <source>
        <strain evidence="1">CCMP494</strain>
    </source>
</reference>
<name>A0A7S0PTD2_MICPS</name>
<dbReference type="EMBL" id="HBEV01015858">
    <property type="protein sequence ID" value="CAD8594967.1"/>
    <property type="molecule type" value="Transcribed_RNA"/>
</dbReference>
<proteinExistence type="predicted"/>
<protein>
    <submittedName>
        <fullName evidence="1">Uncharacterized protein</fullName>
    </submittedName>
</protein>
<accession>A0A7S0PTD2</accession>
<organism evidence="1">
    <name type="scientific">Micromonas pusilla</name>
    <name type="common">Picoplanktonic green alga</name>
    <name type="synonym">Chromulina pusilla</name>
    <dbReference type="NCBI Taxonomy" id="38833"/>
    <lineage>
        <taxon>Eukaryota</taxon>
        <taxon>Viridiplantae</taxon>
        <taxon>Chlorophyta</taxon>
        <taxon>Mamiellophyceae</taxon>
        <taxon>Mamiellales</taxon>
        <taxon>Mamiellaceae</taxon>
        <taxon>Micromonas</taxon>
    </lineage>
</organism>
<evidence type="ECO:0000313" key="1">
    <source>
        <dbReference type="EMBL" id="CAD8594967.1"/>
    </source>
</evidence>
<dbReference type="AlphaFoldDB" id="A0A7S0PTD2"/>